<gene>
    <name evidence="2" type="ORF">LNL84_03105</name>
</gene>
<dbReference type="InterPro" id="IPR004615">
    <property type="entry name" value="DNA_pol_III_psi"/>
</dbReference>
<reference evidence="2" key="1">
    <citation type="submission" date="2021-11" db="EMBL/GenBank/DDBJ databases">
        <title>Vibrio ZSDE26 sp. nov. and Vibrio ZSDZ34 sp. nov., isolated from coastal seawater in Qingdao.</title>
        <authorList>
            <person name="Zhang P."/>
        </authorList>
    </citation>
    <scope>NUCLEOTIDE SEQUENCE</scope>
    <source>
        <strain evidence="2">ZSDZ34</strain>
    </source>
</reference>
<dbReference type="EMBL" id="JAJNNZ010000002">
    <property type="protein sequence ID" value="MCJ2375815.1"/>
    <property type="molecule type" value="Genomic_DNA"/>
</dbReference>
<dbReference type="SUPFAM" id="SSF102220">
    <property type="entry name" value="DNA polymerase III psi subunit"/>
    <property type="match status" value="1"/>
</dbReference>
<keyword evidence="3" id="KW-1185">Reference proteome</keyword>
<dbReference type="Pfam" id="PF03603">
    <property type="entry name" value="DNA_III_psi"/>
    <property type="match status" value="1"/>
</dbReference>
<dbReference type="GO" id="GO:0006260">
    <property type="term" value="P:DNA replication"/>
    <property type="evidence" value="ECO:0007669"/>
    <property type="project" value="UniProtKB-KW"/>
</dbReference>
<evidence type="ECO:0000313" key="3">
    <source>
        <dbReference type="Proteomes" id="UP001139488"/>
    </source>
</evidence>
<evidence type="ECO:0000313" key="2">
    <source>
        <dbReference type="EMBL" id="MCJ2375815.1"/>
    </source>
</evidence>
<proteinExistence type="predicted"/>
<comment type="function">
    <text evidence="1">Part of the beta sliding clamp loading complex, which hydrolyzes ATP to load the beta clamp onto primed DNA to form the DNA replication pre-initiation complex. DNA polymerase III is a complex, multichain enzyme responsible for most of the replicative synthesis in bacteria. This DNA polymerase also exhibits 3' to 5' exonuclease activity.</text>
</comment>
<dbReference type="AlphaFoldDB" id="A0A9X1WAH3"/>
<keyword evidence="1" id="KW-0235">DNA replication</keyword>
<keyword evidence="1" id="KW-0239">DNA-directed DNA polymerase</keyword>
<dbReference type="GO" id="GO:0003887">
    <property type="term" value="F:DNA-directed DNA polymerase activity"/>
    <property type="evidence" value="ECO:0007669"/>
    <property type="project" value="UniProtKB-KW"/>
</dbReference>
<keyword evidence="1 2" id="KW-0808">Transferase</keyword>
<dbReference type="GO" id="GO:0008408">
    <property type="term" value="F:3'-5' exonuclease activity"/>
    <property type="evidence" value="ECO:0007669"/>
    <property type="project" value="InterPro"/>
</dbReference>
<dbReference type="Gene3D" id="3.40.50.10220">
    <property type="entry name" value="DNA polymerase III, psi subunit"/>
    <property type="match status" value="1"/>
</dbReference>
<accession>A0A9X1WAH3</accession>
<keyword evidence="1 2" id="KW-0548">Nucleotidyltransferase</keyword>
<name>A0A9X1WAH3_9VIBR</name>
<comment type="caution">
    <text evidence="2">The sequence shown here is derived from an EMBL/GenBank/DDBJ whole genome shotgun (WGS) entry which is preliminary data.</text>
</comment>
<dbReference type="Proteomes" id="UP001139488">
    <property type="component" value="Unassembled WGS sequence"/>
</dbReference>
<sequence length="140" mass="16066">MNQDRLKLQHMGIQAWDVAHPERLQGFVPQPIAIPESCRLLLVSPENPSGELAEFYSRILKAMKLELSQSRHIEPDHLVRIQASGLEWIWFAGCENESKLTEHLAMQESATKLLSSPLISGIQGNDHQRRTLWNQIRSYE</sequence>
<protein>
    <recommendedName>
        <fullName evidence="1">DNA polymerase III subunit psi</fullName>
    </recommendedName>
</protein>
<organism evidence="2 3">
    <name type="scientific">Vibrio gelatinilyticus</name>
    <dbReference type="NCBI Taxonomy" id="2893468"/>
    <lineage>
        <taxon>Bacteria</taxon>
        <taxon>Pseudomonadati</taxon>
        <taxon>Pseudomonadota</taxon>
        <taxon>Gammaproteobacteria</taxon>
        <taxon>Vibrionales</taxon>
        <taxon>Vibrionaceae</taxon>
        <taxon>Vibrio</taxon>
    </lineage>
</organism>
<dbReference type="RefSeq" id="WP_244355206.1">
    <property type="nucleotide sequence ID" value="NZ_JAJNNZ010000002.1"/>
</dbReference>
<dbReference type="InterPro" id="IPR036654">
    <property type="entry name" value="DNA_pol_III_psi_sf"/>
</dbReference>
<dbReference type="PIRSF" id="PIRSF029225">
    <property type="entry name" value="DNA_pol_III_psi"/>
    <property type="match status" value="1"/>
</dbReference>
<evidence type="ECO:0000256" key="1">
    <source>
        <dbReference type="PIRNR" id="PIRNR029225"/>
    </source>
</evidence>